<proteinExistence type="predicted"/>
<sequence>MNHFGYNKKSKFIVDTIQALHIKLDQFMYNLVHHSPYEIVLYIWIHKLYLKGKSSEDAVQLIYKARNMLLSKEAYISCKDARPS</sequence>
<comment type="caution">
    <text evidence="1">The sequence shown here is derived from an EMBL/GenBank/DDBJ whole genome shotgun (WGS) entry which is preliminary data.</text>
</comment>
<organism evidence="1 2">
    <name type="scientific">Aquimarina celericrescens</name>
    <dbReference type="NCBI Taxonomy" id="1964542"/>
    <lineage>
        <taxon>Bacteria</taxon>
        <taxon>Pseudomonadati</taxon>
        <taxon>Bacteroidota</taxon>
        <taxon>Flavobacteriia</taxon>
        <taxon>Flavobacteriales</taxon>
        <taxon>Flavobacteriaceae</taxon>
        <taxon>Aquimarina</taxon>
    </lineage>
</organism>
<dbReference type="RefSeq" id="WP_378319929.1">
    <property type="nucleotide sequence ID" value="NZ_JBHUHY010000006.1"/>
</dbReference>
<name>A0ABW5AYI6_9FLAO</name>
<dbReference type="EMBL" id="JBHUHY010000006">
    <property type="protein sequence ID" value="MFD2186934.1"/>
    <property type="molecule type" value="Genomic_DNA"/>
</dbReference>
<keyword evidence="2" id="KW-1185">Reference proteome</keyword>
<evidence type="ECO:0000313" key="1">
    <source>
        <dbReference type="EMBL" id="MFD2186934.1"/>
    </source>
</evidence>
<reference evidence="2" key="1">
    <citation type="journal article" date="2019" name="Int. J. Syst. Evol. Microbiol.">
        <title>The Global Catalogue of Microorganisms (GCM) 10K type strain sequencing project: providing services to taxonomists for standard genome sequencing and annotation.</title>
        <authorList>
            <consortium name="The Broad Institute Genomics Platform"/>
            <consortium name="The Broad Institute Genome Sequencing Center for Infectious Disease"/>
            <person name="Wu L."/>
            <person name="Ma J."/>
        </authorList>
    </citation>
    <scope>NUCLEOTIDE SEQUENCE [LARGE SCALE GENOMIC DNA]</scope>
    <source>
        <strain evidence="2">DT92</strain>
    </source>
</reference>
<gene>
    <name evidence="1" type="ORF">ACFSJT_09030</name>
</gene>
<accession>A0ABW5AYI6</accession>
<evidence type="ECO:0000313" key="2">
    <source>
        <dbReference type="Proteomes" id="UP001597344"/>
    </source>
</evidence>
<protein>
    <submittedName>
        <fullName evidence="1">Uncharacterized protein</fullName>
    </submittedName>
</protein>
<dbReference type="Proteomes" id="UP001597344">
    <property type="component" value="Unassembled WGS sequence"/>
</dbReference>